<dbReference type="RefSeq" id="WP_163104790.1">
    <property type="nucleotide sequence ID" value="NZ_JAAAWO010000001.1"/>
</dbReference>
<dbReference type="GO" id="GO:0045892">
    <property type="term" value="P:negative regulation of DNA-templated transcription"/>
    <property type="evidence" value="ECO:0007669"/>
    <property type="project" value="InterPro"/>
</dbReference>
<dbReference type="InterPro" id="IPR036390">
    <property type="entry name" value="WH_DNA-bd_sf"/>
</dbReference>
<keyword evidence="6" id="KW-1185">Reference proteome</keyword>
<dbReference type="Gene3D" id="1.10.10.10">
    <property type="entry name" value="Winged helix-like DNA-binding domain superfamily/Winged helix DNA-binding domain"/>
    <property type="match status" value="1"/>
</dbReference>
<evidence type="ECO:0000313" key="6">
    <source>
        <dbReference type="Proteomes" id="UP000471381"/>
    </source>
</evidence>
<sequence>MSKPDISNAEFDVLDVLWERNPASASDVVQTLSSHKEWHEKTIKTLLGRLVKKGVIGFEKQQRQYLYYPLIAREDYAAQETESFVGKLFKGKITPLVAGFATQKTLSKDDVNELKALIAQWEEDND</sequence>
<gene>
    <name evidence="5" type="ORF">GTQ48_01645</name>
</gene>
<proteinExistence type="inferred from homology"/>
<evidence type="ECO:0000256" key="4">
    <source>
        <dbReference type="ARBA" id="ARBA00023163"/>
    </source>
</evidence>
<comment type="similarity">
    <text evidence="1">Belongs to the BlaI transcriptional regulatory family.</text>
</comment>
<evidence type="ECO:0000256" key="2">
    <source>
        <dbReference type="ARBA" id="ARBA00023015"/>
    </source>
</evidence>
<dbReference type="SUPFAM" id="SSF46785">
    <property type="entry name" value="Winged helix' DNA-binding domain"/>
    <property type="match status" value="1"/>
</dbReference>
<evidence type="ECO:0000256" key="3">
    <source>
        <dbReference type="ARBA" id="ARBA00023125"/>
    </source>
</evidence>
<dbReference type="InterPro" id="IPR036388">
    <property type="entry name" value="WH-like_DNA-bd_sf"/>
</dbReference>
<protein>
    <submittedName>
        <fullName evidence="5">CopY family transcriptional repressor</fullName>
    </submittedName>
</protein>
<name>A0A6N9TAB2_9ALTE</name>
<reference evidence="5 6" key="1">
    <citation type="submission" date="2020-01" db="EMBL/GenBank/DDBJ databases">
        <title>Genomes of bacteria type strains.</title>
        <authorList>
            <person name="Chen J."/>
            <person name="Zhu S."/>
            <person name="Yang J."/>
        </authorList>
    </citation>
    <scope>NUCLEOTIDE SEQUENCE [LARGE SCALE GENOMIC DNA]</scope>
    <source>
        <strain evidence="5 6">LMG 24078</strain>
    </source>
</reference>
<dbReference type="Proteomes" id="UP000471381">
    <property type="component" value="Unassembled WGS sequence"/>
</dbReference>
<keyword evidence="4" id="KW-0804">Transcription</keyword>
<dbReference type="InterPro" id="IPR005650">
    <property type="entry name" value="BlaI_family"/>
</dbReference>
<organism evidence="5 6">
    <name type="scientific">Alteromonas genovensis</name>
    <dbReference type="NCBI Taxonomy" id="471225"/>
    <lineage>
        <taxon>Bacteria</taxon>
        <taxon>Pseudomonadati</taxon>
        <taxon>Pseudomonadota</taxon>
        <taxon>Gammaproteobacteria</taxon>
        <taxon>Alteromonadales</taxon>
        <taxon>Alteromonadaceae</taxon>
        <taxon>Alteromonas/Salinimonas group</taxon>
        <taxon>Alteromonas</taxon>
    </lineage>
</organism>
<evidence type="ECO:0000256" key="1">
    <source>
        <dbReference type="ARBA" id="ARBA00011046"/>
    </source>
</evidence>
<evidence type="ECO:0000313" key="5">
    <source>
        <dbReference type="EMBL" id="NDW14237.1"/>
    </source>
</evidence>
<dbReference type="EMBL" id="JAAAWO010000001">
    <property type="protein sequence ID" value="NDW14237.1"/>
    <property type="molecule type" value="Genomic_DNA"/>
</dbReference>
<dbReference type="PIRSF" id="PIRSF019455">
    <property type="entry name" value="CopR_AtkY"/>
    <property type="match status" value="1"/>
</dbReference>
<dbReference type="Gene3D" id="1.10.4040.10">
    <property type="entry name" value="Penicillinase repressor domain"/>
    <property type="match status" value="1"/>
</dbReference>
<comment type="caution">
    <text evidence="5">The sequence shown here is derived from an EMBL/GenBank/DDBJ whole genome shotgun (WGS) entry which is preliminary data.</text>
</comment>
<keyword evidence="3" id="KW-0238">DNA-binding</keyword>
<dbReference type="AlphaFoldDB" id="A0A6N9TAB2"/>
<accession>A0A6N9TAB2</accession>
<keyword evidence="2" id="KW-0805">Transcription regulation</keyword>
<dbReference type="Pfam" id="PF03965">
    <property type="entry name" value="Penicillinase_R"/>
    <property type="match status" value="1"/>
</dbReference>
<dbReference type="GO" id="GO:0003677">
    <property type="term" value="F:DNA binding"/>
    <property type="evidence" value="ECO:0007669"/>
    <property type="project" value="UniProtKB-KW"/>
</dbReference>